<dbReference type="Proteomes" id="UP000324897">
    <property type="component" value="Unassembled WGS sequence"/>
</dbReference>
<feature type="compositionally biased region" description="Pro residues" evidence="1">
    <location>
        <begin position="49"/>
        <end position="61"/>
    </location>
</feature>
<evidence type="ECO:0000256" key="1">
    <source>
        <dbReference type="SAM" id="MobiDB-lite"/>
    </source>
</evidence>
<dbReference type="InterPro" id="IPR007750">
    <property type="entry name" value="DUF674"/>
</dbReference>
<dbReference type="OrthoDB" id="2014278at2759"/>
<comment type="caution">
    <text evidence="2">The sequence shown here is derived from an EMBL/GenBank/DDBJ whole genome shotgun (WGS) entry which is preliminary data.</text>
</comment>
<name>A0A5J9UEB7_9POAL</name>
<reference evidence="2 3" key="1">
    <citation type="journal article" date="2019" name="Sci. Rep.">
        <title>A high-quality genome of Eragrostis curvula grass provides insights into Poaceae evolution and supports new strategies to enhance forage quality.</title>
        <authorList>
            <person name="Carballo J."/>
            <person name="Santos B.A.C.M."/>
            <person name="Zappacosta D."/>
            <person name="Garbus I."/>
            <person name="Selva J.P."/>
            <person name="Gallo C.A."/>
            <person name="Diaz A."/>
            <person name="Albertini E."/>
            <person name="Caccamo M."/>
            <person name="Echenique V."/>
        </authorList>
    </citation>
    <scope>NUCLEOTIDE SEQUENCE [LARGE SCALE GENOMIC DNA]</scope>
    <source>
        <strain evidence="3">cv. Victoria</strain>
        <tissue evidence="2">Leaf</tissue>
    </source>
</reference>
<dbReference type="EMBL" id="RWGY01000026">
    <property type="protein sequence ID" value="TVU21804.1"/>
    <property type="molecule type" value="Genomic_DNA"/>
</dbReference>
<protein>
    <submittedName>
        <fullName evidence="2">Uncharacterized protein</fullName>
    </submittedName>
</protein>
<dbReference type="PANTHER" id="PTHR33103:SF96">
    <property type="entry name" value="OS01G0153900 PROTEIN"/>
    <property type="match status" value="1"/>
</dbReference>
<dbReference type="AlphaFoldDB" id="A0A5J9UEB7"/>
<evidence type="ECO:0000313" key="2">
    <source>
        <dbReference type="EMBL" id="TVU21804.1"/>
    </source>
</evidence>
<feature type="compositionally biased region" description="Low complexity" evidence="1">
    <location>
        <begin position="16"/>
        <end position="28"/>
    </location>
</feature>
<dbReference type="PANTHER" id="PTHR33103">
    <property type="entry name" value="OS01G0153900 PROTEIN"/>
    <property type="match status" value="1"/>
</dbReference>
<proteinExistence type="predicted"/>
<sequence length="219" mass="23040">MHDVNPARELIPSCRTSPQAASATSSPAWRRSTKTTSCPAPTNARSSAPPSPPPPKAPPDPAVVFTRWRKCVSINSSNYGYATSFSGYGGPGRSSTCSRYVTDAYGTACPGCGGSMTKELEYVSPAGSVGVYNGHRRNVQQNAFNGGSASGFVQGVVTYTVRDDLTVTPIFAVTNLTALKEVIVHLDYAKGVEILRASLQSKTVLTDVFLGKQGTGRSA</sequence>
<gene>
    <name evidence="2" type="ORF">EJB05_31467</name>
</gene>
<organism evidence="2 3">
    <name type="scientific">Eragrostis curvula</name>
    <name type="common">weeping love grass</name>
    <dbReference type="NCBI Taxonomy" id="38414"/>
    <lineage>
        <taxon>Eukaryota</taxon>
        <taxon>Viridiplantae</taxon>
        <taxon>Streptophyta</taxon>
        <taxon>Embryophyta</taxon>
        <taxon>Tracheophyta</taxon>
        <taxon>Spermatophyta</taxon>
        <taxon>Magnoliopsida</taxon>
        <taxon>Liliopsida</taxon>
        <taxon>Poales</taxon>
        <taxon>Poaceae</taxon>
        <taxon>PACMAD clade</taxon>
        <taxon>Chloridoideae</taxon>
        <taxon>Eragrostideae</taxon>
        <taxon>Eragrostidinae</taxon>
        <taxon>Eragrostis</taxon>
    </lineage>
</organism>
<accession>A0A5J9UEB7</accession>
<keyword evidence="3" id="KW-1185">Reference proteome</keyword>
<evidence type="ECO:0000313" key="3">
    <source>
        <dbReference type="Proteomes" id="UP000324897"/>
    </source>
</evidence>
<dbReference type="Pfam" id="PF05056">
    <property type="entry name" value="DUF674"/>
    <property type="match status" value="1"/>
</dbReference>
<feature type="compositionally biased region" description="Low complexity" evidence="1">
    <location>
        <begin position="39"/>
        <end position="48"/>
    </location>
</feature>
<dbReference type="Gramene" id="TVU21804">
    <property type="protein sequence ID" value="TVU21804"/>
    <property type="gene ID" value="EJB05_31467"/>
</dbReference>
<feature type="non-terminal residue" evidence="2">
    <location>
        <position position="1"/>
    </location>
</feature>
<feature type="region of interest" description="Disordered" evidence="1">
    <location>
        <begin position="1"/>
        <end position="62"/>
    </location>
</feature>